<name>A0A815ZZP2_ADIRI</name>
<proteinExistence type="predicted"/>
<evidence type="ECO:0000313" key="1">
    <source>
        <dbReference type="EMBL" id="CAF1591390.1"/>
    </source>
</evidence>
<accession>A0A815ZZP2</accession>
<gene>
    <name evidence="1" type="ORF">XAT740_LOCUS46612</name>
</gene>
<dbReference type="Proteomes" id="UP000663828">
    <property type="component" value="Unassembled WGS sequence"/>
</dbReference>
<reference evidence="1" key="1">
    <citation type="submission" date="2021-02" db="EMBL/GenBank/DDBJ databases">
        <authorList>
            <person name="Nowell W R."/>
        </authorList>
    </citation>
    <scope>NUCLEOTIDE SEQUENCE</scope>
</reference>
<organism evidence="1 2">
    <name type="scientific">Adineta ricciae</name>
    <name type="common">Rotifer</name>
    <dbReference type="NCBI Taxonomy" id="249248"/>
    <lineage>
        <taxon>Eukaryota</taxon>
        <taxon>Metazoa</taxon>
        <taxon>Spiralia</taxon>
        <taxon>Gnathifera</taxon>
        <taxon>Rotifera</taxon>
        <taxon>Eurotatoria</taxon>
        <taxon>Bdelloidea</taxon>
        <taxon>Adinetida</taxon>
        <taxon>Adinetidae</taxon>
        <taxon>Adineta</taxon>
    </lineage>
</organism>
<dbReference type="EMBL" id="CAJNOR010006298">
    <property type="protein sequence ID" value="CAF1591390.1"/>
    <property type="molecule type" value="Genomic_DNA"/>
</dbReference>
<sequence>MQSIDFTLVISNLCEHVLSTKHAMDETEVHRVILTNISWIPENTYALINDAMRQRLALGLRETLPSHSFNTSMNDIVSPDRFYSTCQDIFLSRNTYDHSNLSSAIPVLIPDLPVDFVLGTDLFRKLGLVWNSRLNRRLTPREQQEERVREANRNACRNLL</sequence>
<protein>
    <submittedName>
        <fullName evidence="1">Uncharacterized protein</fullName>
    </submittedName>
</protein>
<comment type="caution">
    <text evidence="1">The sequence shown here is derived from an EMBL/GenBank/DDBJ whole genome shotgun (WGS) entry which is preliminary data.</text>
</comment>
<evidence type="ECO:0000313" key="2">
    <source>
        <dbReference type="Proteomes" id="UP000663828"/>
    </source>
</evidence>
<keyword evidence="2" id="KW-1185">Reference proteome</keyword>
<dbReference type="AlphaFoldDB" id="A0A815ZZP2"/>